<dbReference type="InterPro" id="IPR017927">
    <property type="entry name" value="FAD-bd_FR_type"/>
</dbReference>
<dbReference type="CDD" id="cd00207">
    <property type="entry name" value="fer2"/>
    <property type="match status" value="1"/>
</dbReference>
<proteinExistence type="predicted"/>
<dbReference type="PANTHER" id="PTHR47354:SF5">
    <property type="entry name" value="PROTEIN RFBI"/>
    <property type="match status" value="1"/>
</dbReference>
<feature type="domain" description="2Fe-2S ferredoxin-type" evidence="4">
    <location>
        <begin position="17"/>
        <end position="107"/>
    </location>
</feature>
<evidence type="ECO:0000259" key="5">
    <source>
        <dbReference type="PROSITE" id="PS51384"/>
    </source>
</evidence>
<keyword evidence="3" id="KW-0411">Iron-sulfur</keyword>
<dbReference type="Proteomes" id="UP000559182">
    <property type="component" value="Unassembled WGS sequence"/>
</dbReference>
<dbReference type="SUPFAM" id="SSF54292">
    <property type="entry name" value="2Fe-2S ferredoxin-like"/>
    <property type="match status" value="1"/>
</dbReference>
<dbReference type="InterPro" id="IPR008333">
    <property type="entry name" value="Cbr1-like_FAD-bd_dom"/>
</dbReference>
<dbReference type="PROSITE" id="PS51085">
    <property type="entry name" value="2FE2S_FER_2"/>
    <property type="match status" value="1"/>
</dbReference>
<accession>A0A839N6J4</accession>
<name>A0A839N6J4_9MICO</name>
<gene>
    <name evidence="6" type="ORF">FHU39_003396</name>
</gene>
<keyword evidence="2" id="KW-0408">Iron</keyword>
<dbReference type="Gene3D" id="3.40.50.80">
    <property type="entry name" value="Nucleotide-binding domain of ferredoxin-NADP reductase (FNR) module"/>
    <property type="match status" value="1"/>
</dbReference>
<dbReference type="GO" id="GO:0016491">
    <property type="term" value="F:oxidoreductase activity"/>
    <property type="evidence" value="ECO:0007669"/>
    <property type="project" value="InterPro"/>
</dbReference>
<dbReference type="InterPro" id="IPR001041">
    <property type="entry name" value="2Fe-2S_ferredoxin-type"/>
</dbReference>
<dbReference type="Gene3D" id="2.40.30.10">
    <property type="entry name" value="Translation factors"/>
    <property type="match status" value="1"/>
</dbReference>
<dbReference type="InterPro" id="IPR001433">
    <property type="entry name" value="OxRdtase_FAD/NAD-bd"/>
</dbReference>
<dbReference type="PRINTS" id="PR00410">
    <property type="entry name" value="PHEHYDRXLASE"/>
</dbReference>
<evidence type="ECO:0000256" key="3">
    <source>
        <dbReference type="ARBA" id="ARBA00023014"/>
    </source>
</evidence>
<protein>
    <submittedName>
        <fullName evidence="6">Phenol hydroxylase P5 protein</fullName>
    </submittedName>
</protein>
<dbReference type="Pfam" id="PF00111">
    <property type="entry name" value="Fer2"/>
    <property type="match status" value="1"/>
</dbReference>
<dbReference type="EMBL" id="JACHVQ010000002">
    <property type="protein sequence ID" value="MBB2893378.1"/>
    <property type="molecule type" value="Genomic_DNA"/>
</dbReference>
<dbReference type="Pfam" id="PF00175">
    <property type="entry name" value="NAD_binding_1"/>
    <property type="match status" value="1"/>
</dbReference>
<dbReference type="PROSITE" id="PS00197">
    <property type="entry name" value="2FE2S_FER_1"/>
    <property type="match status" value="1"/>
</dbReference>
<feature type="domain" description="FAD-binding FR-type" evidence="5">
    <location>
        <begin position="116"/>
        <end position="216"/>
    </location>
</feature>
<dbReference type="InterPro" id="IPR017938">
    <property type="entry name" value="Riboflavin_synthase-like_b-brl"/>
</dbReference>
<dbReference type="InterPro" id="IPR012675">
    <property type="entry name" value="Beta-grasp_dom_sf"/>
</dbReference>
<evidence type="ECO:0000259" key="4">
    <source>
        <dbReference type="PROSITE" id="PS51085"/>
    </source>
</evidence>
<evidence type="ECO:0000313" key="7">
    <source>
        <dbReference type="Proteomes" id="UP000559182"/>
    </source>
</evidence>
<sequence length="371" mass="39805">MSAPTLDPPQEDHLITHSVTVAGSPTPFEAAPEQSILDAALRAGQWLPHSCTQGTCGTCKVRVRSGDVDHRDSPEFTLTADERCAGLALGCMACPRSDVTVEPLGAVDDDTPHHPLRDYTATVLTIDEIATDTRRLVVELDEPMTFNAGQYAELVIPHSGVGRQYSMANPPSETSRLEFHVKRTPGGAATDGWIFAGLATGDQFTLRGPLGQFNLVKAQTEPAILIGGGTGLAPLKSIIRHALENDLVPALHLYHGGRRREDLYDVDYFTALAQEYEHFTYRPALSEDQWSGDDELSCAGATGMVTDVVVGDFSSCKGMSAYLCGPPAMIEAAVKSLKRRRMAPRLIFREEFTVAAAPSAAANSAPDCAAP</sequence>
<dbReference type="PANTHER" id="PTHR47354">
    <property type="entry name" value="NADH OXIDOREDUCTASE HCR"/>
    <property type="match status" value="1"/>
</dbReference>
<dbReference type="InterPro" id="IPR039261">
    <property type="entry name" value="FNR_nucleotide-bd"/>
</dbReference>
<evidence type="ECO:0000256" key="1">
    <source>
        <dbReference type="ARBA" id="ARBA00001974"/>
    </source>
</evidence>
<comment type="cofactor">
    <cofactor evidence="1">
        <name>FAD</name>
        <dbReference type="ChEBI" id="CHEBI:57692"/>
    </cofactor>
</comment>
<dbReference type="InterPro" id="IPR050415">
    <property type="entry name" value="MRET"/>
</dbReference>
<evidence type="ECO:0000256" key="2">
    <source>
        <dbReference type="ARBA" id="ARBA00022714"/>
    </source>
</evidence>
<keyword evidence="2" id="KW-0001">2Fe-2S</keyword>
<dbReference type="InterPro" id="IPR006058">
    <property type="entry name" value="2Fe2S_fd_BS"/>
</dbReference>
<dbReference type="GO" id="GO:0051537">
    <property type="term" value="F:2 iron, 2 sulfur cluster binding"/>
    <property type="evidence" value="ECO:0007669"/>
    <property type="project" value="UniProtKB-KW"/>
</dbReference>
<dbReference type="SUPFAM" id="SSF52343">
    <property type="entry name" value="Ferredoxin reductase-like, C-terminal NADP-linked domain"/>
    <property type="match status" value="1"/>
</dbReference>
<keyword evidence="2" id="KW-0479">Metal-binding</keyword>
<organism evidence="6 7">
    <name type="scientific">Flexivirga oryzae</name>
    <dbReference type="NCBI Taxonomy" id="1794944"/>
    <lineage>
        <taxon>Bacteria</taxon>
        <taxon>Bacillati</taxon>
        <taxon>Actinomycetota</taxon>
        <taxon>Actinomycetes</taxon>
        <taxon>Micrococcales</taxon>
        <taxon>Dermacoccaceae</taxon>
        <taxon>Flexivirga</taxon>
    </lineage>
</organism>
<dbReference type="Gene3D" id="3.10.20.30">
    <property type="match status" value="1"/>
</dbReference>
<evidence type="ECO:0000313" key="6">
    <source>
        <dbReference type="EMBL" id="MBB2893378.1"/>
    </source>
</evidence>
<dbReference type="RefSeq" id="WP_183321692.1">
    <property type="nucleotide sequence ID" value="NZ_JACHVQ010000002.1"/>
</dbReference>
<dbReference type="PROSITE" id="PS51384">
    <property type="entry name" value="FAD_FR"/>
    <property type="match status" value="1"/>
</dbReference>
<dbReference type="InterPro" id="IPR036010">
    <property type="entry name" value="2Fe-2S_ferredoxin-like_sf"/>
</dbReference>
<comment type="caution">
    <text evidence="6">The sequence shown here is derived from an EMBL/GenBank/DDBJ whole genome shotgun (WGS) entry which is preliminary data.</text>
</comment>
<dbReference type="SUPFAM" id="SSF63380">
    <property type="entry name" value="Riboflavin synthase domain-like"/>
    <property type="match status" value="1"/>
</dbReference>
<dbReference type="CDD" id="cd06187">
    <property type="entry name" value="O2ase_reductase_like"/>
    <property type="match status" value="1"/>
</dbReference>
<dbReference type="Pfam" id="PF00970">
    <property type="entry name" value="FAD_binding_6"/>
    <property type="match status" value="1"/>
</dbReference>
<keyword evidence="7" id="KW-1185">Reference proteome</keyword>
<reference evidence="6 7" key="1">
    <citation type="submission" date="2020-08" db="EMBL/GenBank/DDBJ databases">
        <title>Sequencing the genomes of 1000 actinobacteria strains.</title>
        <authorList>
            <person name="Klenk H.-P."/>
        </authorList>
    </citation>
    <scope>NUCLEOTIDE SEQUENCE [LARGE SCALE GENOMIC DNA]</scope>
    <source>
        <strain evidence="6 7">DSM 105369</strain>
    </source>
</reference>
<dbReference type="AlphaFoldDB" id="A0A839N6J4"/>